<keyword evidence="2" id="KW-0560">Oxidoreductase</keyword>
<evidence type="ECO:0000259" key="3">
    <source>
        <dbReference type="Pfam" id="PF00465"/>
    </source>
</evidence>
<dbReference type="Gene3D" id="3.40.50.1970">
    <property type="match status" value="1"/>
</dbReference>
<dbReference type="PANTHER" id="PTHR11496">
    <property type="entry name" value="ALCOHOL DEHYDROGENASE"/>
    <property type="match status" value="1"/>
</dbReference>
<dbReference type="PANTHER" id="PTHR11496:SF102">
    <property type="entry name" value="ALCOHOL DEHYDROGENASE 4"/>
    <property type="match status" value="1"/>
</dbReference>
<sequence>MSFSTLELPAGIVFGTDALLSAGPRAAARGNRAVIVTEPAMQTEDHLQRLREILDESGVDSIVYSELPPGVSTVAGEEAASLITASKPQTVIGLGGMRVLAVARYAAEQAFFGRSRGGGSGGRYIEIPTSCRNHFMFRNESVLTDANSGLPRIFPLTRGLVSGVIVDPSLTQSLSNKYFAVALLDILLASIEGYLSEDADFLAEIHLTAAIEKLYQSLSIYVRMADDSRARLRGSEAGMLSALGLGRAGQGPGGALSYVINSRHKVPKSWVSAVLLPHIVDLYQESEAPRVARIAGCLGEDVIGRPVEEVAPLASGALRRILGQLNIPTRLRDLNLSLGDLGEDCAFAMDLPYLKTAPFRLSEAELYELAKSAF</sequence>
<dbReference type="RefSeq" id="WP_037548030.1">
    <property type="nucleotide sequence ID" value="NZ_JNUP01000065.1"/>
</dbReference>
<dbReference type="InterPro" id="IPR056798">
    <property type="entry name" value="ADH_Fe_C"/>
</dbReference>
<comment type="caution">
    <text evidence="5">The sequence shown here is derived from an EMBL/GenBank/DDBJ whole genome shotgun (WGS) entry which is preliminary data.</text>
</comment>
<keyword evidence="6" id="KW-1185">Reference proteome</keyword>
<dbReference type="Pfam" id="PF00465">
    <property type="entry name" value="Fe-ADH"/>
    <property type="match status" value="1"/>
</dbReference>
<dbReference type="AlphaFoldDB" id="A0A098QYM2"/>
<dbReference type="Pfam" id="PF25137">
    <property type="entry name" value="ADH_Fe_C"/>
    <property type="match status" value="1"/>
</dbReference>
<dbReference type="Proteomes" id="UP000029692">
    <property type="component" value="Unassembled WGS sequence"/>
</dbReference>
<dbReference type="GO" id="GO:0004022">
    <property type="term" value="F:alcohol dehydrogenase (NAD+) activity"/>
    <property type="evidence" value="ECO:0007669"/>
    <property type="project" value="TreeGrafter"/>
</dbReference>
<dbReference type="GO" id="GO:0046872">
    <property type="term" value="F:metal ion binding"/>
    <property type="evidence" value="ECO:0007669"/>
    <property type="project" value="InterPro"/>
</dbReference>
<dbReference type="EMBL" id="JNUP01000065">
    <property type="protein sequence ID" value="KGE71587.1"/>
    <property type="molecule type" value="Genomic_DNA"/>
</dbReference>
<gene>
    <name evidence="5" type="ORF">DC28_09910</name>
</gene>
<evidence type="ECO:0000256" key="1">
    <source>
        <dbReference type="ARBA" id="ARBA00007358"/>
    </source>
</evidence>
<dbReference type="STRING" id="1480694.DC28_09910"/>
<evidence type="ECO:0000313" key="5">
    <source>
        <dbReference type="EMBL" id="KGE71587.1"/>
    </source>
</evidence>
<proteinExistence type="inferred from homology"/>
<dbReference type="SUPFAM" id="SSF56796">
    <property type="entry name" value="Dehydroquinate synthase-like"/>
    <property type="match status" value="1"/>
</dbReference>
<feature type="domain" description="Alcohol dehydrogenase iron-type/glycerol dehydrogenase GldA" evidence="3">
    <location>
        <begin position="9"/>
        <end position="145"/>
    </location>
</feature>
<dbReference type="InterPro" id="IPR001670">
    <property type="entry name" value="ADH_Fe/GldA"/>
</dbReference>
<dbReference type="InterPro" id="IPR039697">
    <property type="entry name" value="Alcohol_dehydrogenase_Fe"/>
</dbReference>
<name>A0A098QYM2_9SPIO</name>
<protein>
    <submittedName>
        <fullName evidence="5">Uncharacterized protein</fullName>
    </submittedName>
</protein>
<dbReference type="Gene3D" id="1.20.1090.10">
    <property type="entry name" value="Dehydroquinate synthase-like - alpha domain"/>
    <property type="match status" value="1"/>
</dbReference>
<reference evidence="5 6" key="1">
    <citation type="submission" date="2014-05" db="EMBL/GenBank/DDBJ databases">
        <title>De novo Genome Sequence of Spirocheata sp.</title>
        <authorList>
            <person name="Shivani Y."/>
            <person name="Subhash Y."/>
            <person name="Tushar L."/>
            <person name="Sasikala C."/>
            <person name="Ramana C.V."/>
        </authorList>
    </citation>
    <scope>NUCLEOTIDE SEQUENCE [LARGE SCALE GENOMIC DNA]</scope>
    <source>
        <strain evidence="5 6">JC230</strain>
    </source>
</reference>
<organism evidence="5 6">
    <name type="scientific">Spirochaeta lutea</name>
    <dbReference type="NCBI Taxonomy" id="1480694"/>
    <lineage>
        <taxon>Bacteria</taxon>
        <taxon>Pseudomonadati</taxon>
        <taxon>Spirochaetota</taxon>
        <taxon>Spirochaetia</taxon>
        <taxon>Spirochaetales</taxon>
        <taxon>Spirochaetaceae</taxon>
        <taxon>Spirochaeta</taxon>
    </lineage>
</organism>
<feature type="domain" description="Fe-containing alcohol dehydrogenase-like C-terminal" evidence="4">
    <location>
        <begin position="182"/>
        <end position="373"/>
    </location>
</feature>
<comment type="similarity">
    <text evidence="1">Belongs to the iron-containing alcohol dehydrogenase family.</text>
</comment>
<dbReference type="OrthoDB" id="355310at2"/>
<evidence type="ECO:0000313" key="6">
    <source>
        <dbReference type="Proteomes" id="UP000029692"/>
    </source>
</evidence>
<evidence type="ECO:0000256" key="2">
    <source>
        <dbReference type="ARBA" id="ARBA00023002"/>
    </source>
</evidence>
<dbReference type="eggNOG" id="COG1454">
    <property type="taxonomic scope" value="Bacteria"/>
</dbReference>
<accession>A0A098QYM2</accession>
<evidence type="ECO:0000259" key="4">
    <source>
        <dbReference type="Pfam" id="PF25137"/>
    </source>
</evidence>